<evidence type="ECO:0000313" key="4">
    <source>
        <dbReference type="Proteomes" id="UP000799302"/>
    </source>
</evidence>
<feature type="transmembrane region" description="Helical" evidence="2">
    <location>
        <begin position="268"/>
        <end position="291"/>
    </location>
</feature>
<feature type="compositionally biased region" description="Basic and acidic residues" evidence="1">
    <location>
        <begin position="19"/>
        <end position="38"/>
    </location>
</feature>
<feature type="transmembrane region" description="Helical" evidence="2">
    <location>
        <begin position="204"/>
        <end position="225"/>
    </location>
</feature>
<feature type="transmembrane region" description="Helical" evidence="2">
    <location>
        <begin position="75"/>
        <end position="100"/>
    </location>
</feature>
<dbReference type="EMBL" id="MU004239">
    <property type="protein sequence ID" value="KAF2665994.1"/>
    <property type="molecule type" value="Genomic_DNA"/>
</dbReference>
<evidence type="ECO:0000256" key="2">
    <source>
        <dbReference type="SAM" id="Phobius"/>
    </source>
</evidence>
<organism evidence="3 4">
    <name type="scientific">Microthyrium microscopicum</name>
    <dbReference type="NCBI Taxonomy" id="703497"/>
    <lineage>
        <taxon>Eukaryota</taxon>
        <taxon>Fungi</taxon>
        <taxon>Dikarya</taxon>
        <taxon>Ascomycota</taxon>
        <taxon>Pezizomycotina</taxon>
        <taxon>Dothideomycetes</taxon>
        <taxon>Dothideomycetes incertae sedis</taxon>
        <taxon>Microthyriales</taxon>
        <taxon>Microthyriaceae</taxon>
        <taxon>Microthyrium</taxon>
    </lineage>
</organism>
<feature type="compositionally biased region" description="Polar residues" evidence="1">
    <location>
        <begin position="1"/>
        <end position="17"/>
    </location>
</feature>
<evidence type="ECO:0000313" key="3">
    <source>
        <dbReference type="EMBL" id="KAF2665994.1"/>
    </source>
</evidence>
<dbReference type="Proteomes" id="UP000799302">
    <property type="component" value="Unassembled WGS sequence"/>
</dbReference>
<gene>
    <name evidence="3" type="ORF">BT63DRAFT_458357</name>
</gene>
<feature type="transmembrane region" description="Helical" evidence="2">
    <location>
        <begin position="232"/>
        <end position="256"/>
    </location>
</feature>
<keyword evidence="2" id="KW-0812">Transmembrane</keyword>
<evidence type="ECO:0008006" key="5">
    <source>
        <dbReference type="Google" id="ProtNLM"/>
    </source>
</evidence>
<reference evidence="3" key="1">
    <citation type="journal article" date="2020" name="Stud. Mycol.">
        <title>101 Dothideomycetes genomes: a test case for predicting lifestyles and emergence of pathogens.</title>
        <authorList>
            <person name="Haridas S."/>
            <person name="Albert R."/>
            <person name="Binder M."/>
            <person name="Bloem J."/>
            <person name="Labutti K."/>
            <person name="Salamov A."/>
            <person name="Andreopoulos B."/>
            <person name="Baker S."/>
            <person name="Barry K."/>
            <person name="Bills G."/>
            <person name="Bluhm B."/>
            <person name="Cannon C."/>
            <person name="Castanera R."/>
            <person name="Culley D."/>
            <person name="Daum C."/>
            <person name="Ezra D."/>
            <person name="Gonzalez J."/>
            <person name="Henrissat B."/>
            <person name="Kuo A."/>
            <person name="Liang C."/>
            <person name="Lipzen A."/>
            <person name="Lutzoni F."/>
            <person name="Magnuson J."/>
            <person name="Mondo S."/>
            <person name="Nolan M."/>
            <person name="Ohm R."/>
            <person name="Pangilinan J."/>
            <person name="Park H.-J."/>
            <person name="Ramirez L."/>
            <person name="Alfaro M."/>
            <person name="Sun H."/>
            <person name="Tritt A."/>
            <person name="Yoshinaga Y."/>
            <person name="Zwiers L.-H."/>
            <person name="Turgeon B."/>
            <person name="Goodwin S."/>
            <person name="Spatafora J."/>
            <person name="Crous P."/>
            <person name="Grigoriev I."/>
        </authorList>
    </citation>
    <scope>NUCLEOTIDE SEQUENCE</scope>
    <source>
        <strain evidence="3">CBS 115976</strain>
    </source>
</reference>
<keyword evidence="4" id="KW-1185">Reference proteome</keyword>
<keyword evidence="2" id="KW-0472">Membrane</keyword>
<protein>
    <recommendedName>
        <fullName evidence="5">Pali-domain-containing protein</fullName>
    </recommendedName>
</protein>
<sequence length="311" mass="33245">MATQSESALSRPNTSKSTTTDDFRDATRTTSHATEKTGDGTVKGPAYVIEYIPNKNAPPRTPETLPTRAAKKENVWLAPACAILFIILTLVHIGLTGAIARACNAGDSGKFALARIVVTGDSKPAFCEKQTCVPAEFLIGASGVLYKGVDGKMSQSGGFLSRKLHASALLPAYWSEIGGGADQLNSTFGILSFLSTNYARDSPAVSVGGALVASWIVSVVSMVLVMMPVPIWYAVVAMLGETLMLLVVGIEAVAHMPAQREIGRGDWILGRLLVILKILAVWAAIVGSAWFKRKWARRIKKQLEVELTSTL</sequence>
<name>A0A6A6U4W7_9PEZI</name>
<keyword evidence="2" id="KW-1133">Transmembrane helix</keyword>
<feature type="region of interest" description="Disordered" evidence="1">
    <location>
        <begin position="1"/>
        <end position="41"/>
    </location>
</feature>
<accession>A0A6A6U4W7</accession>
<evidence type="ECO:0000256" key="1">
    <source>
        <dbReference type="SAM" id="MobiDB-lite"/>
    </source>
</evidence>
<dbReference type="AlphaFoldDB" id="A0A6A6U4W7"/>
<proteinExistence type="predicted"/>